<dbReference type="Proteomes" id="UP000095282">
    <property type="component" value="Unplaced"/>
</dbReference>
<feature type="transmembrane region" description="Helical" evidence="1">
    <location>
        <begin position="131"/>
        <end position="152"/>
    </location>
</feature>
<feature type="transmembrane region" description="Helical" evidence="1">
    <location>
        <begin position="164"/>
        <end position="183"/>
    </location>
</feature>
<organism evidence="2 3">
    <name type="scientific">Caenorhabditis tropicalis</name>
    <dbReference type="NCBI Taxonomy" id="1561998"/>
    <lineage>
        <taxon>Eukaryota</taxon>
        <taxon>Metazoa</taxon>
        <taxon>Ecdysozoa</taxon>
        <taxon>Nematoda</taxon>
        <taxon>Chromadorea</taxon>
        <taxon>Rhabditida</taxon>
        <taxon>Rhabditina</taxon>
        <taxon>Rhabditomorpha</taxon>
        <taxon>Rhabditoidea</taxon>
        <taxon>Rhabditidae</taxon>
        <taxon>Peloderinae</taxon>
        <taxon>Caenorhabditis</taxon>
    </lineage>
</organism>
<feature type="transmembrane region" description="Helical" evidence="1">
    <location>
        <begin position="39"/>
        <end position="55"/>
    </location>
</feature>
<name>A0A1I7TUF3_9PELO</name>
<dbReference type="WBParaSite" id="Csp11.Scaffold629.g11894.t2">
    <property type="protein sequence ID" value="Csp11.Scaffold629.g11894.t2"/>
    <property type="gene ID" value="Csp11.Scaffold629.g11894"/>
</dbReference>
<feature type="transmembrane region" description="Helical" evidence="1">
    <location>
        <begin position="75"/>
        <end position="95"/>
    </location>
</feature>
<reference evidence="3" key="1">
    <citation type="submission" date="2016-11" db="UniProtKB">
        <authorList>
            <consortium name="WormBaseParasite"/>
        </authorList>
    </citation>
    <scope>IDENTIFICATION</scope>
</reference>
<evidence type="ECO:0000313" key="2">
    <source>
        <dbReference type="Proteomes" id="UP000095282"/>
    </source>
</evidence>
<protein>
    <submittedName>
        <fullName evidence="3">Secreted protein</fullName>
    </submittedName>
</protein>
<feature type="transmembrane region" description="Helical" evidence="1">
    <location>
        <begin position="102"/>
        <end position="119"/>
    </location>
</feature>
<keyword evidence="1" id="KW-0472">Membrane</keyword>
<sequence length="207" mass="23992">MAKKQDPLSLPSLIMTPLTILSEFFLLKRKDELEGVKQLAIIILWLLFMLYNYFHYSKPPAGLYSNAEMRHRLSILLAGCILYSAAQIPLSFVLNSDHWIDYMLIISLNVCFSIFYIRYSRYTWIFGIEVTYPYIFLIAPSMGLSVHVAELLKSIEMEGRLPACHCQVWMAVFLLSIVDWFYAQNQWLVVPVLDGKEFVPSEVHNVV</sequence>
<keyword evidence="2" id="KW-1185">Reference proteome</keyword>
<keyword evidence="1" id="KW-0812">Transmembrane</keyword>
<proteinExistence type="predicted"/>
<keyword evidence="1" id="KW-1133">Transmembrane helix</keyword>
<accession>A0A1I7TUF3</accession>
<dbReference type="AlphaFoldDB" id="A0A1I7TUF3"/>
<feature type="transmembrane region" description="Helical" evidence="1">
    <location>
        <begin position="12"/>
        <end position="27"/>
    </location>
</feature>
<evidence type="ECO:0000313" key="3">
    <source>
        <dbReference type="WBParaSite" id="Csp11.Scaffold629.g11894.t2"/>
    </source>
</evidence>
<evidence type="ECO:0000256" key="1">
    <source>
        <dbReference type="SAM" id="Phobius"/>
    </source>
</evidence>